<dbReference type="Pfam" id="PF14412">
    <property type="entry name" value="AHH"/>
    <property type="match status" value="1"/>
</dbReference>
<reference evidence="2" key="1">
    <citation type="submission" date="2006-03" db="EMBL/GenBank/DDBJ databases">
        <authorList>
            <person name="Bowman J."/>
            <person name="Ferriera S."/>
            <person name="Johnson J."/>
            <person name="Kravitz S."/>
            <person name="Halpern A."/>
            <person name="Remington K."/>
            <person name="Beeson K."/>
            <person name="Tran B."/>
            <person name="Rogers Y.-H."/>
            <person name="Friedman R."/>
            <person name="Venter J.C."/>
        </authorList>
    </citation>
    <scope>NUCLEOTIDE SEQUENCE [LARGE SCALE GENOMIC DNA]</scope>
    <source>
        <strain evidence="2">ATCC 700755</strain>
    </source>
</reference>
<dbReference type="PANTHER" id="PTHR43215:SF14">
    <property type="entry name" value="RADIAL SPOKE HEAD 1 HOMOLOG"/>
    <property type="match status" value="1"/>
</dbReference>
<dbReference type="PROSITE" id="PS51257">
    <property type="entry name" value="PROKAR_LIPOPROTEIN"/>
    <property type="match status" value="1"/>
</dbReference>
<dbReference type="InterPro" id="IPR032871">
    <property type="entry name" value="AHH_dom_containing"/>
</dbReference>
<dbReference type="SUPFAM" id="SSF82185">
    <property type="entry name" value="Histone H3 K4-specific methyltransferase SET7/9 N-terminal domain"/>
    <property type="match status" value="3"/>
</dbReference>
<proteinExistence type="predicted"/>
<reference evidence="2" key="2">
    <citation type="submission" date="2012-09" db="EMBL/GenBank/DDBJ databases">
        <title>The complete sequence of Psychroflexus torquis an extreme psychrophile from sea-ice that is stimulated by light.</title>
        <authorList>
            <person name="Feng S."/>
            <person name="Powell S.M."/>
            <person name="Bowman J.P."/>
        </authorList>
    </citation>
    <scope>NUCLEOTIDE SEQUENCE [LARGE SCALE GENOMIC DNA]</scope>
    <source>
        <strain evidence="2">ATCC 700755</strain>
    </source>
</reference>
<sequence>MKYRLYIYIILISIIQGCTYQPPKESTWIKTKNDYYIFAIENEYSYEWNGEHFERYIIGSGDLNVFIGDSLIKTLSLKNILFGAIDNDDVFEINKDRYIGKLKDGLFSGNGVLIKENEEIYIGEFNNGKPNGLLNYYRNGKLRYSGHWKFGVYNGTGIQYHQNGQTNDGIWINGVISGKTKIHYNNGEYYGYLLNGKPNEQGVISFLNGSKYDGNWKNGYFSGQGTFIDKKKDTIFGEWDNGLLNGYAEIISKNSYFSGAFEQGKLNGNGYYVYSDSSVYSGHFSNNKKEGYGDFLFNNKDLYQGEWKEDRFDGIGFYSYNNGDFYIGDWQDGIQNGTGTIETRLYKYTGDISSGVVSGYGEIDYKKEGDIYKGNFSQNIKSSLGTYFYKNGNKYEGEFQNDLFNGIGIFTYEDGSRYQGEFYNGKIYGEGSLYLKEGDSSLVITAIWNDEGKFPEEASILFPNGDLYEGTLKNGFPTDKGIWSTQKEREQNTVFNQSEESLSHRANEFYKKHQESINIFGDILGYIEIGAIVVTEIAILAAPITGGKSLVVAAISGGVAFGAKAGYASIQSLNALSSGIDAKEYYEEGDTAMAKKAAMKSAGYTTLAVISLGAPGVAGKTMSKTSRFITPVIKKTFKPLLIYNKTYGKRFIVKILQNGKVQKIVRTAKRFRMSISKQTLNAKESIRILKDKNNILKQLLAEPKSGSVLSQNMNAVGKKYIKGTQAHHIIGNDSRCASSVLLKQLLKTNKIDINNAINGMRLPGGHKDNGVKAYKTTTAKGQIHKGSHNCKYYDAVYEIMKNAKNQQQFIELLSKVKKEIYSGKISLNRINLKNTTFNTVRTK</sequence>
<dbReference type="Pfam" id="PF02493">
    <property type="entry name" value="MORN"/>
    <property type="match status" value="12"/>
</dbReference>
<dbReference type="EMBL" id="CP003879">
    <property type="protein sequence ID" value="AFU70520.1"/>
    <property type="molecule type" value="Genomic_DNA"/>
</dbReference>
<dbReference type="Proteomes" id="UP000008514">
    <property type="component" value="Chromosome"/>
</dbReference>
<evidence type="ECO:0000313" key="3">
    <source>
        <dbReference type="Proteomes" id="UP000008514"/>
    </source>
</evidence>
<dbReference type="RefSeq" id="WP_015026053.1">
    <property type="nucleotide sequence ID" value="NC_018721.1"/>
</dbReference>
<dbReference type="PANTHER" id="PTHR43215">
    <property type="entry name" value="RADIAL SPOKE HEAD 1 HOMOLOG"/>
    <property type="match status" value="1"/>
</dbReference>
<accession>K4IYI2</accession>
<dbReference type="HOGENOM" id="CLU_337666_0_0_10"/>
<name>K4IYI2_PSYTT</name>
<dbReference type="KEGG" id="ptq:P700755_003949"/>
<gene>
    <name evidence="2" type="ordered locus">P700755_003949</name>
</gene>
<keyword evidence="3" id="KW-1185">Reference proteome</keyword>
<keyword evidence="1" id="KW-0677">Repeat</keyword>
<dbReference type="InterPro" id="IPR003409">
    <property type="entry name" value="MORN"/>
</dbReference>
<dbReference type="eggNOG" id="COG4642">
    <property type="taxonomic scope" value="Bacteria"/>
</dbReference>
<dbReference type="SMART" id="SM00698">
    <property type="entry name" value="MORN"/>
    <property type="match status" value="12"/>
</dbReference>
<dbReference type="Gene3D" id="2.20.110.10">
    <property type="entry name" value="Histone H3 K4-specific methyltransferase SET7/9 N-terminal domain"/>
    <property type="match status" value="5"/>
</dbReference>
<dbReference type="OrthoDB" id="977972at2"/>
<dbReference type="AlphaFoldDB" id="K4IYI2"/>
<evidence type="ECO:0008006" key="4">
    <source>
        <dbReference type="Google" id="ProtNLM"/>
    </source>
</evidence>
<evidence type="ECO:0000256" key="1">
    <source>
        <dbReference type="ARBA" id="ARBA00022737"/>
    </source>
</evidence>
<dbReference type="STRING" id="313595.P700755_003949"/>
<organism evidence="2 3">
    <name type="scientific">Psychroflexus torquis (strain ATCC 700755 / CIP 106069 / ACAM 623)</name>
    <dbReference type="NCBI Taxonomy" id="313595"/>
    <lineage>
        <taxon>Bacteria</taxon>
        <taxon>Pseudomonadati</taxon>
        <taxon>Bacteroidota</taxon>
        <taxon>Flavobacteriia</taxon>
        <taxon>Flavobacteriales</taxon>
        <taxon>Flavobacteriaceae</taxon>
        <taxon>Psychroflexus</taxon>
    </lineage>
</organism>
<protein>
    <recommendedName>
        <fullName evidence="4">MORN repeat protein</fullName>
    </recommendedName>
</protein>
<evidence type="ECO:0000313" key="2">
    <source>
        <dbReference type="EMBL" id="AFU70520.1"/>
    </source>
</evidence>